<protein>
    <recommendedName>
        <fullName evidence="6">Ribosomal protein L11 methyltransferase</fullName>
        <shortName evidence="6">L11 Mtase</shortName>
        <ecNumber evidence="6">2.1.1.-</ecNumber>
    </recommendedName>
</protein>
<dbReference type="InterPro" id="IPR050078">
    <property type="entry name" value="Ribosomal_L11_MeTrfase_PrmA"/>
</dbReference>
<dbReference type="Gene3D" id="3.40.50.150">
    <property type="entry name" value="Vaccinia Virus protein VP39"/>
    <property type="match status" value="1"/>
</dbReference>
<keyword evidence="7" id="KW-0687">Ribonucleoprotein</keyword>
<evidence type="ECO:0000256" key="1">
    <source>
        <dbReference type="ARBA" id="ARBA00009741"/>
    </source>
</evidence>
<keyword evidence="7" id="KW-0689">Ribosomal protein</keyword>
<dbReference type="PIRSF" id="PIRSF000401">
    <property type="entry name" value="RPL11_MTase"/>
    <property type="match status" value="1"/>
</dbReference>
<evidence type="ECO:0000256" key="6">
    <source>
        <dbReference type="HAMAP-Rule" id="MF_00735"/>
    </source>
</evidence>
<keyword evidence="5 6" id="KW-0949">S-adenosyl-L-methionine</keyword>
<proteinExistence type="inferred from homology"/>
<dbReference type="PANTHER" id="PTHR43648">
    <property type="entry name" value="ELECTRON TRANSFER FLAVOPROTEIN BETA SUBUNIT LYSINE METHYLTRANSFERASE"/>
    <property type="match status" value="1"/>
</dbReference>
<feature type="binding site" evidence="6">
    <location>
        <position position="283"/>
    </location>
    <ligand>
        <name>S-adenosyl-L-methionine</name>
        <dbReference type="ChEBI" id="CHEBI:59789"/>
    </ligand>
</feature>
<dbReference type="PANTHER" id="PTHR43648:SF1">
    <property type="entry name" value="ELECTRON TRANSFER FLAVOPROTEIN BETA SUBUNIT LYSINE METHYLTRANSFERASE"/>
    <property type="match status" value="1"/>
</dbReference>
<evidence type="ECO:0000256" key="3">
    <source>
        <dbReference type="ARBA" id="ARBA00022603"/>
    </source>
</evidence>
<feature type="binding site" evidence="6">
    <location>
        <position position="197"/>
    </location>
    <ligand>
        <name>S-adenosyl-L-methionine</name>
        <dbReference type="ChEBI" id="CHEBI:59789"/>
    </ligand>
</feature>
<dbReference type="GO" id="GO:0032259">
    <property type="term" value="P:methylation"/>
    <property type="evidence" value="ECO:0007669"/>
    <property type="project" value="UniProtKB-KW"/>
</dbReference>
<dbReference type="EC" id="2.1.1.-" evidence="6"/>
<comment type="subcellular location">
    <subcellularLocation>
        <location evidence="6">Cytoplasm</location>
    </subcellularLocation>
</comment>
<dbReference type="GO" id="GO:0016279">
    <property type="term" value="F:protein-lysine N-methyltransferase activity"/>
    <property type="evidence" value="ECO:0007669"/>
    <property type="project" value="RHEA"/>
</dbReference>
<dbReference type="HAMAP" id="MF_00735">
    <property type="entry name" value="Methyltr_PrmA"/>
    <property type="match status" value="1"/>
</dbReference>
<reference evidence="8" key="1">
    <citation type="submission" date="2017-04" db="EMBL/GenBank/DDBJ databases">
        <authorList>
            <person name="Bumgarner R.E."/>
            <person name="Fredricks D.N."/>
            <person name="Srinivasan S."/>
        </authorList>
    </citation>
    <scope>NUCLEOTIDE SEQUENCE [LARGE SCALE GENOMIC DNA]</scope>
    <source>
        <strain evidence="8">KA00405</strain>
    </source>
</reference>
<dbReference type="InterPro" id="IPR029063">
    <property type="entry name" value="SAM-dependent_MTases_sf"/>
</dbReference>
<dbReference type="Pfam" id="PF06325">
    <property type="entry name" value="PrmA"/>
    <property type="match status" value="1"/>
</dbReference>
<dbReference type="InterPro" id="IPR004498">
    <property type="entry name" value="Ribosomal_PrmA_MeTrfase"/>
</dbReference>
<dbReference type="EMBL" id="NBZD01000001">
    <property type="protein sequence ID" value="PNH19590.1"/>
    <property type="molecule type" value="Genomic_DNA"/>
</dbReference>
<comment type="caution">
    <text evidence="7">The sequence shown here is derived from an EMBL/GenBank/DDBJ whole genome shotgun (WGS) entry which is preliminary data.</text>
</comment>
<dbReference type="RefSeq" id="WP_012993516.1">
    <property type="nucleotide sequence ID" value="NZ_NBZD01000001.1"/>
</dbReference>
<comment type="similarity">
    <text evidence="1 6">Belongs to the methyltransferase superfamily. PrmA family.</text>
</comment>
<keyword evidence="3 6" id="KW-0489">Methyltransferase</keyword>
<evidence type="ECO:0000256" key="5">
    <source>
        <dbReference type="ARBA" id="ARBA00022691"/>
    </source>
</evidence>
<feature type="binding site" evidence="6">
    <location>
        <position position="240"/>
    </location>
    <ligand>
        <name>S-adenosyl-L-methionine</name>
        <dbReference type="ChEBI" id="CHEBI:59789"/>
    </ligand>
</feature>
<feature type="binding site" evidence="6">
    <location>
        <position position="218"/>
    </location>
    <ligand>
        <name>S-adenosyl-L-methionine</name>
        <dbReference type="ChEBI" id="CHEBI:59789"/>
    </ligand>
</feature>
<comment type="catalytic activity">
    <reaction evidence="6">
        <text>L-lysyl-[protein] + 3 S-adenosyl-L-methionine = N(6),N(6),N(6)-trimethyl-L-lysyl-[protein] + 3 S-adenosyl-L-homocysteine + 3 H(+)</text>
        <dbReference type="Rhea" id="RHEA:54192"/>
        <dbReference type="Rhea" id="RHEA-COMP:9752"/>
        <dbReference type="Rhea" id="RHEA-COMP:13826"/>
        <dbReference type="ChEBI" id="CHEBI:15378"/>
        <dbReference type="ChEBI" id="CHEBI:29969"/>
        <dbReference type="ChEBI" id="CHEBI:57856"/>
        <dbReference type="ChEBI" id="CHEBI:59789"/>
        <dbReference type="ChEBI" id="CHEBI:61961"/>
    </reaction>
</comment>
<evidence type="ECO:0000256" key="4">
    <source>
        <dbReference type="ARBA" id="ARBA00022679"/>
    </source>
</evidence>
<dbReference type="SUPFAM" id="SSF53335">
    <property type="entry name" value="S-adenosyl-L-methionine-dependent methyltransferases"/>
    <property type="match status" value="1"/>
</dbReference>
<keyword evidence="4 6" id="KW-0808">Transferase</keyword>
<evidence type="ECO:0000256" key="2">
    <source>
        <dbReference type="ARBA" id="ARBA00022490"/>
    </source>
</evidence>
<dbReference type="CDD" id="cd02440">
    <property type="entry name" value="AdoMet_MTases"/>
    <property type="match status" value="1"/>
</dbReference>
<evidence type="ECO:0000313" key="7">
    <source>
        <dbReference type="EMBL" id="PNH19590.1"/>
    </source>
</evidence>
<name>A0A2J8B491_9FIRM</name>
<dbReference type="AlphaFoldDB" id="A0A2J8B491"/>
<dbReference type="NCBIfam" id="TIGR00406">
    <property type="entry name" value="prmA"/>
    <property type="match status" value="1"/>
</dbReference>
<dbReference type="GO" id="GO:0005840">
    <property type="term" value="C:ribosome"/>
    <property type="evidence" value="ECO:0007669"/>
    <property type="project" value="UniProtKB-KW"/>
</dbReference>
<dbReference type="Proteomes" id="UP000236394">
    <property type="component" value="Unassembled WGS sequence"/>
</dbReference>
<accession>A0A2J8B491</accession>
<dbReference type="GO" id="GO:0005737">
    <property type="term" value="C:cytoplasm"/>
    <property type="evidence" value="ECO:0007669"/>
    <property type="project" value="UniProtKB-SubCell"/>
</dbReference>
<organism evidence="7 8">
    <name type="scientific">Mageeibacillus indolicus</name>
    <dbReference type="NCBI Taxonomy" id="884684"/>
    <lineage>
        <taxon>Bacteria</taxon>
        <taxon>Bacillati</taxon>
        <taxon>Bacillota</taxon>
        <taxon>Clostridia</taxon>
        <taxon>Eubacteriales</taxon>
        <taxon>Oscillospiraceae</taxon>
        <taxon>Mageeibacillus</taxon>
    </lineage>
</organism>
<keyword evidence="2 6" id="KW-0963">Cytoplasm</keyword>
<evidence type="ECO:0000313" key="8">
    <source>
        <dbReference type="Proteomes" id="UP000236394"/>
    </source>
</evidence>
<gene>
    <name evidence="6" type="primary">prmA</name>
    <name evidence="7" type="ORF">B7R76_01510</name>
</gene>
<dbReference type="OMA" id="MSEESEW"/>
<sequence length="347" mass="38238">MANAAQWLEAKFTISEEASEALTERLIQFGACGIATQDPFELKRLLSDNSTTIFVDPEFLDDLPDYVTVKAYFACDDRGVRLIPSLADDDNPFLAVEQYLYQPSHVNYCRPEDLLANLRAMLADLAQFLPIGLGKVEVGTVNEEDWANNWKQYYHPIEISDSLVICPEWEDYNLKPGQKMIKMNPGSAFGTGSHETTALCLKLLAENMKPTDLILDLGCGSGILAIAAAKLGGKSITAIDIDPLAVKVCQDNIRLNNVAEQVTASAGEISSLAGQKFDLILGNLLAEVLAALAPALYQAVKTNGKLICSGIVAHKADIVSRAFTPDRWELTEERKDNDWIARIYRRR</sequence>
<comment type="function">
    <text evidence="6">Methylates ribosomal protein L11.</text>
</comment>